<name>A0A249L490_9ACTN</name>
<dbReference type="AlphaFoldDB" id="A0A249L490"/>
<dbReference type="KEGG" id="nab:B1sIIB91_02335"/>
<dbReference type="SUPFAM" id="SSF53756">
    <property type="entry name" value="UDP-Glycosyltransferase/glycogen phosphorylase"/>
    <property type="match status" value="1"/>
</dbReference>
<dbReference type="FunFam" id="3.40.50.2000:FF:000069">
    <property type="entry name" value="Alpha-(1-6)-phosphatidylinositol monomannoside mannosyltransferase"/>
    <property type="match status" value="1"/>
</dbReference>
<proteinExistence type="predicted"/>
<keyword evidence="3" id="KW-0328">Glycosyltransferase</keyword>
<keyword evidence="1 3" id="KW-0808">Transferase</keyword>
<keyword evidence="4" id="KW-1185">Reference proteome</keyword>
<dbReference type="PANTHER" id="PTHR45947:SF3">
    <property type="entry name" value="SULFOQUINOVOSYL TRANSFERASE SQD2"/>
    <property type="match status" value="1"/>
</dbReference>
<dbReference type="Proteomes" id="UP000217210">
    <property type="component" value="Chromosome"/>
</dbReference>
<dbReference type="GO" id="GO:0016758">
    <property type="term" value="F:hexosyltransferase activity"/>
    <property type="evidence" value="ECO:0007669"/>
    <property type="project" value="TreeGrafter"/>
</dbReference>
<dbReference type="Pfam" id="PF00534">
    <property type="entry name" value="Glycos_transf_1"/>
    <property type="match status" value="1"/>
</dbReference>
<dbReference type="InterPro" id="IPR001296">
    <property type="entry name" value="Glyco_trans_1"/>
</dbReference>
<reference evidence="3 4" key="1">
    <citation type="submission" date="2016-07" db="EMBL/GenBank/DDBJ databases">
        <title>High microdiversification within the ubiquitous acI lineage of Actinobacteria.</title>
        <authorList>
            <person name="Neuenschwander S.M."/>
            <person name="Salcher M."/>
            <person name="Ghai R."/>
            <person name="Pernthaler J."/>
        </authorList>
    </citation>
    <scope>NUCLEOTIDE SEQUENCE [LARGE SCALE GENOMIC DNA]</scope>
    <source>
        <strain evidence="3">MMS-IIB-91</strain>
    </source>
</reference>
<protein>
    <submittedName>
        <fullName evidence="3">Phosphatidylinositol alpha-1,6-mannosyltransferase</fullName>
    </submittedName>
</protein>
<dbReference type="CDD" id="cd03801">
    <property type="entry name" value="GT4_PimA-like"/>
    <property type="match status" value="1"/>
</dbReference>
<evidence type="ECO:0000313" key="4">
    <source>
        <dbReference type="Proteomes" id="UP000217210"/>
    </source>
</evidence>
<dbReference type="EMBL" id="CP016779">
    <property type="protein sequence ID" value="ASY23759.1"/>
    <property type="molecule type" value="Genomic_DNA"/>
</dbReference>
<dbReference type="InterPro" id="IPR050194">
    <property type="entry name" value="Glycosyltransferase_grp1"/>
</dbReference>
<dbReference type="Gene3D" id="3.40.50.2000">
    <property type="entry name" value="Glycogen Phosphorylase B"/>
    <property type="match status" value="2"/>
</dbReference>
<sequence length="372" mass="41087">MTNDLGPRAGGIETFLLGLIEGMPFGALVIYTSAQKGSVEFDKRLYEKFGARVIRDRAKILLPTPRITERAIKILKNESITRVWFGAAAPLALMASALRKNGVSNIVALSHGHEVWWAKIPIFKQLLKKIITDVNYLGYLGNFTKSEITKVSNEPNKLIQIAPGIDTNHFMPRTASAKLIAKYRLEDRRVIICIARLVHRKGQDQLIQAMPKILQSHPDAILLLVGVGPIKQMLENSARQLRITHKIVFAGRVSHDELPDYLAISEIFAMPVRSRFSGLEVEGLGIVYLEASACGKPVVVGNSGGAADAVIDGVTGLLVDSSKVDEISNAICKLLDDPIKGKQMGQAGRDWVMENWQMSNWSKKFNKLLLDN</sequence>
<evidence type="ECO:0000313" key="3">
    <source>
        <dbReference type="EMBL" id="ASY23759.1"/>
    </source>
</evidence>
<organism evidence="3 4">
    <name type="scientific">Candidatus Nanopelagicus abundans</name>
    <dbReference type="NCBI Taxonomy" id="1884916"/>
    <lineage>
        <taxon>Bacteria</taxon>
        <taxon>Bacillati</taxon>
        <taxon>Actinomycetota</taxon>
        <taxon>Actinomycetes</taxon>
        <taxon>Candidatus Nanopelagicales</taxon>
        <taxon>Candidatus Nanopelagicaceae</taxon>
        <taxon>Candidatus Nanopelagicus</taxon>
    </lineage>
</organism>
<dbReference type="PANTHER" id="PTHR45947">
    <property type="entry name" value="SULFOQUINOVOSYL TRANSFERASE SQD2"/>
    <property type="match status" value="1"/>
</dbReference>
<feature type="domain" description="Glycosyl transferase family 1" evidence="2">
    <location>
        <begin position="181"/>
        <end position="351"/>
    </location>
</feature>
<accession>A0A249L490</accession>
<gene>
    <name evidence="3" type="ORF">B1sIIB91_02335</name>
</gene>
<evidence type="ECO:0000256" key="1">
    <source>
        <dbReference type="ARBA" id="ARBA00022679"/>
    </source>
</evidence>
<evidence type="ECO:0000259" key="2">
    <source>
        <dbReference type="Pfam" id="PF00534"/>
    </source>
</evidence>